<keyword evidence="3" id="KW-1185">Reference proteome</keyword>
<dbReference type="RefSeq" id="WP_244555064.1">
    <property type="nucleotide sequence ID" value="NZ_FTPD01000034.1"/>
</dbReference>
<feature type="compositionally biased region" description="Low complexity" evidence="1">
    <location>
        <begin position="117"/>
        <end position="135"/>
    </location>
</feature>
<evidence type="ECO:0000313" key="3">
    <source>
        <dbReference type="Proteomes" id="UP000188388"/>
    </source>
</evidence>
<dbReference type="STRING" id="1631249.BQ8794_40270"/>
<accession>A0A1R3VCR6</accession>
<dbReference type="Proteomes" id="UP000188388">
    <property type="component" value="Unassembled WGS sequence"/>
</dbReference>
<dbReference type="AlphaFoldDB" id="A0A1R3VCR6"/>
<gene>
    <name evidence="2" type="ORF">BQ8794_40270</name>
</gene>
<feature type="region of interest" description="Disordered" evidence="1">
    <location>
        <begin position="104"/>
        <end position="135"/>
    </location>
</feature>
<organism evidence="2 3">
    <name type="scientific">Mesorhizobium prunaredense</name>
    <dbReference type="NCBI Taxonomy" id="1631249"/>
    <lineage>
        <taxon>Bacteria</taxon>
        <taxon>Pseudomonadati</taxon>
        <taxon>Pseudomonadota</taxon>
        <taxon>Alphaproteobacteria</taxon>
        <taxon>Hyphomicrobiales</taxon>
        <taxon>Phyllobacteriaceae</taxon>
        <taxon>Mesorhizobium</taxon>
    </lineage>
</organism>
<evidence type="ECO:0000313" key="2">
    <source>
        <dbReference type="EMBL" id="SIT57671.1"/>
    </source>
</evidence>
<reference evidence="3" key="1">
    <citation type="submission" date="2017-01" db="EMBL/GenBank/DDBJ databases">
        <authorList>
            <person name="Brunel B."/>
        </authorList>
    </citation>
    <scope>NUCLEOTIDE SEQUENCE [LARGE SCALE GENOMIC DNA]</scope>
</reference>
<evidence type="ECO:0000256" key="1">
    <source>
        <dbReference type="SAM" id="MobiDB-lite"/>
    </source>
</evidence>
<dbReference type="EMBL" id="FTPD01000034">
    <property type="protein sequence ID" value="SIT57671.1"/>
    <property type="molecule type" value="Genomic_DNA"/>
</dbReference>
<proteinExistence type="predicted"/>
<sequence>MAMRRKTQLELAFPETETGEARDRLGAGTEACAANAASESLAAMAGPCMEAIVDHDNLRRALAQVRRNKGAPGIDGMSVDALALHLKDHWPELRAQLLEGAYSRSRCGVSTSRRRPAAPVRSASPRCSTASSSRR</sequence>
<name>A0A1R3VCR6_9HYPH</name>
<protein>
    <submittedName>
        <fullName evidence="2">Uncharacterized protein</fullName>
    </submittedName>
</protein>